<accession>A0A0W8FGT9</accession>
<gene>
    <name evidence="1" type="ORF">ASZ90_010160</name>
</gene>
<evidence type="ECO:0000313" key="1">
    <source>
        <dbReference type="EMBL" id="KUG20109.1"/>
    </source>
</evidence>
<protein>
    <submittedName>
        <fullName evidence="1">Uncharacterized protein</fullName>
    </submittedName>
</protein>
<dbReference type="EMBL" id="LNQE01001226">
    <property type="protein sequence ID" value="KUG20109.1"/>
    <property type="molecule type" value="Genomic_DNA"/>
</dbReference>
<name>A0A0W8FGT9_9ZZZZ</name>
<proteinExistence type="predicted"/>
<dbReference type="AlphaFoldDB" id="A0A0W8FGT9"/>
<organism evidence="1">
    <name type="scientific">hydrocarbon metagenome</name>
    <dbReference type="NCBI Taxonomy" id="938273"/>
    <lineage>
        <taxon>unclassified sequences</taxon>
        <taxon>metagenomes</taxon>
        <taxon>ecological metagenomes</taxon>
    </lineage>
</organism>
<comment type="caution">
    <text evidence="1">The sequence shown here is derived from an EMBL/GenBank/DDBJ whole genome shotgun (WGS) entry which is preliminary data.</text>
</comment>
<sequence>MRVLQFFALTCRHPQKEAPGADHPLGIDYVHTLVRPVDLRAGEILAALEDELGIRHRPLQGMQEGDRSPAVYLACEAAMQIRPPVGI</sequence>
<reference evidence="1" key="1">
    <citation type="journal article" date="2015" name="Proc. Natl. Acad. Sci. U.S.A.">
        <title>Networks of energetic and metabolic interactions define dynamics in microbial communities.</title>
        <authorList>
            <person name="Embree M."/>
            <person name="Liu J.K."/>
            <person name="Al-Bassam M.M."/>
            <person name="Zengler K."/>
        </authorList>
    </citation>
    <scope>NUCLEOTIDE SEQUENCE</scope>
</reference>